<dbReference type="GO" id="GO:0008270">
    <property type="term" value="F:zinc ion binding"/>
    <property type="evidence" value="ECO:0007669"/>
    <property type="project" value="UniProtKB-KW"/>
</dbReference>
<feature type="domain" description="CCHC-type" evidence="3">
    <location>
        <begin position="197"/>
        <end position="210"/>
    </location>
</feature>
<feature type="compositionally biased region" description="Acidic residues" evidence="2">
    <location>
        <begin position="14"/>
        <end position="24"/>
    </location>
</feature>
<feature type="region of interest" description="Disordered" evidence="2">
    <location>
        <begin position="1"/>
        <end position="24"/>
    </location>
</feature>
<protein>
    <submittedName>
        <fullName evidence="4">Pyruvate carboxyltransferase</fullName>
    </submittedName>
</protein>
<dbReference type="InterPro" id="IPR040256">
    <property type="entry name" value="At4g02000-like"/>
</dbReference>
<keyword evidence="4" id="KW-0670">Pyruvate</keyword>
<dbReference type="GO" id="GO:0003676">
    <property type="term" value="F:nucleic acid binding"/>
    <property type="evidence" value="ECO:0007669"/>
    <property type="project" value="InterPro"/>
</dbReference>
<dbReference type="InterPro" id="IPR001878">
    <property type="entry name" value="Znf_CCHC"/>
</dbReference>
<evidence type="ECO:0000256" key="2">
    <source>
        <dbReference type="SAM" id="MobiDB-lite"/>
    </source>
</evidence>
<reference evidence="4" key="1">
    <citation type="submission" date="2020-09" db="EMBL/GenBank/DDBJ databases">
        <title>Genome-Enabled Discovery of Anthraquinone Biosynthesis in Senna tora.</title>
        <authorList>
            <person name="Kang S.-H."/>
            <person name="Pandey R.P."/>
            <person name="Lee C.-M."/>
            <person name="Sim J.-S."/>
            <person name="Jeong J.-T."/>
            <person name="Choi B.-S."/>
            <person name="Jung M."/>
            <person name="Ginzburg D."/>
            <person name="Zhao K."/>
            <person name="Won S.Y."/>
            <person name="Oh T.-J."/>
            <person name="Yu Y."/>
            <person name="Kim N.-H."/>
            <person name="Lee O.R."/>
            <person name="Lee T.-H."/>
            <person name="Bashyal P."/>
            <person name="Kim T.-S."/>
            <person name="Lee W.-H."/>
            <person name="Kawkins C."/>
            <person name="Kim C.-K."/>
            <person name="Kim J.S."/>
            <person name="Ahn B.O."/>
            <person name="Rhee S.Y."/>
            <person name="Sohng J.K."/>
        </authorList>
    </citation>
    <scope>NUCLEOTIDE SEQUENCE</scope>
    <source>
        <tissue evidence="4">Leaf</tissue>
    </source>
</reference>
<accession>A0A834T0A4</accession>
<dbReference type="PANTHER" id="PTHR31286:SF167">
    <property type="entry name" value="OS09G0268800 PROTEIN"/>
    <property type="match status" value="1"/>
</dbReference>
<gene>
    <name evidence="4" type="ORF">G2W53_033974</name>
</gene>
<keyword evidence="4" id="KW-0808">Transferase</keyword>
<proteinExistence type="predicted"/>
<evidence type="ECO:0000313" key="4">
    <source>
        <dbReference type="EMBL" id="KAF7812998.1"/>
    </source>
</evidence>
<dbReference type="Proteomes" id="UP000634136">
    <property type="component" value="Unassembled WGS sequence"/>
</dbReference>
<organism evidence="4 5">
    <name type="scientific">Senna tora</name>
    <dbReference type="NCBI Taxonomy" id="362788"/>
    <lineage>
        <taxon>Eukaryota</taxon>
        <taxon>Viridiplantae</taxon>
        <taxon>Streptophyta</taxon>
        <taxon>Embryophyta</taxon>
        <taxon>Tracheophyta</taxon>
        <taxon>Spermatophyta</taxon>
        <taxon>Magnoliopsida</taxon>
        <taxon>eudicotyledons</taxon>
        <taxon>Gunneridae</taxon>
        <taxon>Pentapetalae</taxon>
        <taxon>rosids</taxon>
        <taxon>fabids</taxon>
        <taxon>Fabales</taxon>
        <taxon>Fabaceae</taxon>
        <taxon>Caesalpinioideae</taxon>
        <taxon>Cassia clade</taxon>
        <taxon>Senna</taxon>
    </lineage>
</organism>
<comment type="caution">
    <text evidence="4">The sequence shown here is derived from an EMBL/GenBank/DDBJ whole genome shotgun (WGS) entry which is preliminary data.</text>
</comment>
<keyword evidence="1" id="KW-0863">Zinc-finger</keyword>
<dbReference type="EMBL" id="JAAIUW010000010">
    <property type="protein sequence ID" value="KAF7812998.1"/>
    <property type="molecule type" value="Genomic_DNA"/>
</dbReference>
<evidence type="ECO:0000313" key="5">
    <source>
        <dbReference type="Proteomes" id="UP000634136"/>
    </source>
</evidence>
<name>A0A834T0A4_9FABA</name>
<keyword evidence="1" id="KW-0862">Zinc</keyword>
<dbReference type="OrthoDB" id="1106899at2759"/>
<dbReference type="PANTHER" id="PTHR31286">
    <property type="entry name" value="GLYCINE-RICH CELL WALL STRUCTURAL PROTEIN 1.8-LIKE"/>
    <property type="match status" value="1"/>
</dbReference>
<dbReference type="GO" id="GO:0016740">
    <property type="term" value="F:transferase activity"/>
    <property type="evidence" value="ECO:0007669"/>
    <property type="project" value="UniProtKB-KW"/>
</dbReference>
<dbReference type="AlphaFoldDB" id="A0A834T0A4"/>
<keyword evidence="1" id="KW-0479">Metal-binding</keyword>
<evidence type="ECO:0000256" key="1">
    <source>
        <dbReference type="PROSITE-ProRule" id="PRU00047"/>
    </source>
</evidence>
<dbReference type="PROSITE" id="PS50158">
    <property type="entry name" value="ZF_CCHC"/>
    <property type="match status" value="1"/>
</dbReference>
<keyword evidence="5" id="KW-1185">Reference proteome</keyword>
<evidence type="ECO:0000259" key="3">
    <source>
        <dbReference type="PROSITE" id="PS50158"/>
    </source>
</evidence>
<sequence>MANNPREIGMVDSSDSDSREDVDEVQENLAYQNFPSPEPRPAHAPVVSLHPEFVQDNRVFWEKCLVGLLIDSRKFKVSRMQIIINHHWYLRGPVRVLGREPNLELTNLLVTEVPVWVQLWNLPLEYQTPLMAENFGSLMGEVREIDWAPTFPRNLQFLRVRIQMPIHTPLLMGVILRTDMGDHRWIQCRYEHVFRICRGCGRLGHLPQDCDRSREQFDSTLEANRQWIQEQQGNEFGIMIDQAYFVPEASRFHF</sequence>